<sequence>MTDCFAKNIKLSVTRVALEERTMNQASSVALPSLWKLLPHGYGGAPRLDREVNTQSATEASLPTRDKAESQERWQPFGQHVLLSDVAAQLSWHGKNDVLMWSVLLSVLFVAAVRHLFEASASQQESTLAAIAMCWLCISAAALVTFWFTYGMYCRARALARIPGPQPQNWLLGYMELAYTQQPHRLCTALAETYGPIFKFRMLCFHVVCITDPVLATQIMRSKHFDKIRFHYSFLDPFLGGTNLLTGHTDSHWRAVRKGVAPAFSASNMRVAFGHVVGRCRELMRYIEEQGPSAVLDVDDLLLREAMDVIGRFGFQRDMRAISSLWEPESEDNLNVRALLDSTAEVVDRAKIYARWWRLWRADVRAGWVAFGRYKGLVRRILDHMKATTPQRGSFADLLLRTKDPKKRQPLDELQLRPEIAALFFAGVDTTGHTGAFCLYTISQHPEVEARIVAELQALGVMASAERPQARELTYTDTCELTYLNAVIKETLRMYPPVGIGQGRICTSHDTIVGGHLHLPAGTCVAMPHHTIHNASFNWDDHDNFLPERWFTPGTEYAVSEKLQLPKQWYTDTDMNADLLPGQDVLQGDSRRAKRYFPFAEGARSCVGQALAKTSLTATLALLLSRFSFKLADKMGGPEGVLAVERYALVTGPVGGMAMHAVPRQPPEQLPPPCRAVECELWGSPISGLSVRDGLHPTVQLYLLQQYRESIKLLSCVQLLSSQPRLPRSNL</sequence>
<dbReference type="InterPro" id="IPR001128">
    <property type="entry name" value="Cyt_P450"/>
</dbReference>
<gene>
    <name evidence="3" type="primary">g8566</name>
    <name evidence="3" type="ORF">VP750_LOCUS7697</name>
</gene>
<dbReference type="SUPFAM" id="SSF48264">
    <property type="entry name" value="Cytochrome P450"/>
    <property type="match status" value="1"/>
</dbReference>
<dbReference type="PRINTS" id="PR00385">
    <property type="entry name" value="P450"/>
</dbReference>
<keyword evidence="2" id="KW-0812">Transmembrane</keyword>
<dbReference type="PRINTS" id="PR00463">
    <property type="entry name" value="EP450I"/>
</dbReference>
<dbReference type="PANTHER" id="PTHR24305">
    <property type="entry name" value="CYTOCHROME P450"/>
    <property type="match status" value="1"/>
</dbReference>
<dbReference type="Pfam" id="PF00067">
    <property type="entry name" value="p450"/>
    <property type="match status" value="1"/>
</dbReference>
<feature type="transmembrane region" description="Helical" evidence="2">
    <location>
        <begin position="129"/>
        <end position="153"/>
    </location>
</feature>
<feature type="transmembrane region" description="Helical" evidence="2">
    <location>
        <begin position="98"/>
        <end position="117"/>
    </location>
</feature>
<dbReference type="InterPro" id="IPR002401">
    <property type="entry name" value="Cyt_P450_E_grp-I"/>
</dbReference>
<protein>
    <submittedName>
        <fullName evidence="3">G8566 protein</fullName>
    </submittedName>
</protein>
<comment type="similarity">
    <text evidence="1">Belongs to the cytochrome P450 family.</text>
</comment>
<evidence type="ECO:0000313" key="4">
    <source>
        <dbReference type="Proteomes" id="UP001497392"/>
    </source>
</evidence>
<dbReference type="InterPro" id="IPR050121">
    <property type="entry name" value="Cytochrome_P450_monoxygenase"/>
</dbReference>
<accession>A0ABP1G4U1</accession>
<evidence type="ECO:0000256" key="2">
    <source>
        <dbReference type="SAM" id="Phobius"/>
    </source>
</evidence>
<dbReference type="Gene3D" id="1.10.630.10">
    <property type="entry name" value="Cytochrome P450"/>
    <property type="match status" value="1"/>
</dbReference>
<comment type="caution">
    <text evidence="3">The sequence shown here is derived from an EMBL/GenBank/DDBJ whole genome shotgun (WGS) entry which is preliminary data.</text>
</comment>
<evidence type="ECO:0000256" key="1">
    <source>
        <dbReference type="ARBA" id="ARBA00010617"/>
    </source>
</evidence>
<proteinExistence type="inferred from homology"/>
<keyword evidence="4" id="KW-1185">Reference proteome</keyword>
<organism evidence="3 4">
    <name type="scientific">Coccomyxa viridis</name>
    <dbReference type="NCBI Taxonomy" id="1274662"/>
    <lineage>
        <taxon>Eukaryota</taxon>
        <taxon>Viridiplantae</taxon>
        <taxon>Chlorophyta</taxon>
        <taxon>core chlorophytes</taxon>
        <taxon>Trebouxiophyceae</taxon>
        <taxon>Trebouxiophyceae incertae sedis</taxon>
        <taxon>Coccomyxaceae</taxon>
        <taxon>Coccomyxa</taxon>
    </lineage>
</organism>
<dbReference type="InterPro" id="IPR036396">
    <property type="entry name" value="Cyt_P450_sf"/>
</dbReference>
<dbReference type="PANTHER" id="PTHR24305:SF166">
    <property type="entry name" value="CYTOCHROME P450 12A4, MITOCHONDRIAL-RELATED"/>
    <property type="match status" value="1"/>
</dbReference>
<keyword evidence="2" id="KW-0472">Membrane</keyword>
<reference evidence="3 4" key="1">
    <citation type="submission" date="2024-06" db="EMBL/GenBank/DDBJ databases">
        <authorList>
            <person name="Kraege A."/>
            <person name="Thomma B."/>
        </authorList>
    </citation>
    <scope>NUCLEOTIDE SEQUENCE [LARGE SCALE GENOMIC DNA]</scope>
</reference>
<dbReference type="EMBL" id="CAXHTA020000015">
    <property type="protein sequence ID" value="CAL5225791.1"/>
    <property type="molecule type" value="Genomic_DNA"/>
</dbReference>
<keyword evidence="2" id="KW-1133">Transmembrane helix</keyword>
<dbReference type="Proteomes" id="UP001497392">
    <property type="component" value="Unassembled WGS sequence"/>
</dbReference>
<name>A0ABP1G4U1_9CHLO</name>
<evidence type="ECO:0000313" key="3">
    <source>
        <dbReference type="EMBL" id="CAL5225791.1"/>
    </source>
</evidence>